<reference evidence="3" key="1">
    <citation type="submission" date="2020-01" db="EMBL/GenBank/DDBJ databases">
        <authorList>
            <person name="Rat A."/>
        </authorList>
    </citation>
    <scope>NUCLEOTIDE SEQUENCE</scope>
    <source>
        <strain evidence="3">LMG 28251</strain>
    </source>
</reference>
<protein>
    <submittedName>
        <fullName evidence="3">Chromosome segregation protein SMC</fullName>
    </submittedName>
</protein>
<dbReference type="AlphaFoldDB" id="A0AAF1K6L6"/>
<proteinExistence type="predicted"/>
<sequence length="448" mass="45409">LVAAEARARRADAALAQLAEAHDAALADLVPAATLAESQAALGDAEARLAEAKAARAEAEAQRIAAATTLGAAEAAVLATERDASLADDALAEASRRRQRLADALATLNAERAAAEADCPSAEALADAVALAESSLLAAEQARANQDRAEVARAGAQAAHAEARRLLAEGEARRAALSAEATASGARARRAAEQHARLSAERAEAEATRIPHERLEAIRDIRIAAEDVEGAARGRLEAAEAARLDAGQALASARKAMAEAEAEAGMLTAEIEGLSRLIGASGGTDAPIVDALTMPPGLEAAVAVALGETLDSAASSAAVRFWRDLPSLVAERLPGDAVPLSALVEAPPALRRALASIGLLPEGADGDALHAALSPGQSLVTRDGALWRWDGHVVRAGTPSAAAVRLAQRNRLRAAIASLAEAMARVDGLGADVAMRGAAETGALAAET</sequence>
<dbReference type="EMBL" id="JAAEDH010000050">
    <property type="protein sequence ID" value="MBR0657609.1"/>
    <property type="molecule type" value="Genomic_DNA"/>
</dbReference>
<evidence type="ECO:0000256" key="1">
    <source>
        <dbReference type="SAM" id="Coils"/>
    </source>
</evidence>
<reference evidence="3" key="2">
    <citation type="journal article" date="2021" name="Syst. Appl. Microbiol.">
        <title>Roseomonas hellenica sp. nov., isolated from roots of wild-growing Alkanna tinctoria.</title>
        <authorList>
            <person name="Rat A."/>
            <person name="Naranjo H.D."/>
            <person name="Lebbe L."/>
            <person name="Cnockaert M."/>
            <person name="Krigas N."/>
            <person name="Grigoriadou K."/>
            <person name="Maloupa E."/>
            <person name="Willems A."/>
        </authorList>
    </citation>
    <scope>NUCLEOTIDE SEQUENCE</scope>
    <source>
        <strain evidence="3">LMG 28251</strain>
    </source>
</reference>
<evidence type="ECO:0000256" key="2">
    <source>
        <dbReference type="SAM" id="MobiDB-lite"/>
    </source>
</evidence>
<keyword evidence="4" id="KW-1185">Reference proteome</keyword>
<comment type="caution">
    <text evidence="3">The sequence shown here is derived from an EMBL/GenBank/DDBJ whole genome shotgun (WGS) entry which is preliminary data.</text>
</comment>
<feature type="non-terminal residue" evidence="3">
    <location>
        <position position="448"/>
    </location>
</feature>
<dbReference type="Proteomes" id="UP001196068">
    <property type="component" value="Unassembled WGS sequence"/>
</dbReference>
<feature type="coiled-coil region" evidence="1">
    <location>
        <begin position="1"/>
        <end position="67"/>
    </location>
</feature>
<name>A0AAF1K6L6_9PROT</name>
<accession>A0AAF1K6L6</accession>
<feature type="coiled-coil region" evidence="1">
    <location>
        <begin position="91"/>
        <end position="118"/>
    </location>
</feature>
<evidence type="ECO:0000313" key="3">
    <source>
        <dbReference type="EMBL" id="MBR0657609.1"/>
    </source>
</evidence>
<evidence type="ECO:0000313" key="4">
    <source>
        <dbReference type="Proteomes" id="UP001196068"/>
    </source>
</evidence>
<organism evidence="3 4">
    <name type="scientific">Plastoroseomonas arctica</name>
    <dbReference type="NCBI Taxonomy" id="1509237"/>
    <lineage>
        <taxon>Bacteria</taxon>
        <taxon>Pseudomonadati</taxon>
        <taxon>Pseudomonadota</taxon>
        <taxon>Alphaproteobacteria</taxon>
        <taxon>Acetobacterales</taxon>
        <taxon>Acetobacteraceae</taxon>
        <taxon>Plastoroseomonas</taxon>
    </lineage>
</organism>
<gene>
    <name evidence="3" type="ORF">GXW79_21245</name>
</gene>
<feature type="region of interest" description="Disordered" evidence="2">
    <location>
        <begin position="178"/>
        <end position="197"/>
    </location>
</feature>
<keyword evidence="1" id="KW-0175">Coiled coil</keyword>
<feature type="non-terminal residue" evidence="3">
    <location>
        <position position="1"/>
    </location>
</feature>
<feature type="coiled-coil region" evidence="1">
    <location>
        <begin position="243"/>
        <end position="277"/>
    </location>
</feature>